<dbReference type="EMBL" id="KN832878">
    <property type="protein sequence ID" value="KIM99708.1"/>
    <property type="molecule type" value="Genomic_DNA"/>
</dbReference>
<dbReference type="HOGENOM" id="CLU_031559_3_2_1"/>
<protein>
    <submittedName>
        <fullName evidence="1">Uncharacterized protein</fullName>
    </submittedName>
</protein>
<dbReference type="Pfam" id="PF11913">
    <property type="entry name" value="DUF3431"/>
    <property type="match status" value="1"/>
</dbReference>
<dbReference type="AlphaFoldDB" id="A0A0C3CL61"/>
<reference evidence="1 2" key="1">
    <citation type="submission" date="2014-04" db="EMBL/GenBank/DDBJ databases">
        <authorList>
            <consortium name="DOE Joint Genome Institute"/>
            <person name="Kuo A."/>
            <person name="Martino E."/>
            <person name="Perotto S."/>
            <person name="Kohler A."/>
            <person name="Nagy L.G."/>
            <person name="Floudas D."/>
            <person name="Copeland A."/>
            <person name="Barry K.W."/>
            <person name="Cichocki N."/>
            <person name="Veneault-Fourrey C."/>
            <person name="LaButti K."/>
            <person name="Lindquist E.A."/>
            <person name="Lipzen A."/>
            <person name="Lundell T."/>
            <person name="Morin E."/>
            <person name="Murat C."/>
            <person name="Sun H."/>
            <person name="Tunlid A."/>
            <person name="Henrissat B."/>
            <person name="Grigoriev I.V."/>
            <person name="Hibbett D.S."/>
            <person name="Martin F."/>
            <person name="Nordberg H.P."/>
            <person name="Cantor M.N."/>
            <person name="Hua S.X."/>
        </authorList>
    </citation>
    <scope>NUCLEOTIDE SEQUENCE [LARGE SCALE GENOMIC DNA]</scope>
    <source>
        <strain evidence="1 2">Zn</strain>
    </source>
</reference>
<name>A0A0C3CL61_OIDMZ</name>
<dbReference type="OrthoDB" id="426718at2759"/>
<gene>
    <name evidence="1" type="ORF">OIDMADRAFT_42731</name>
</gene>
<dbReference type="STRING" id="913774.A0A0C3CL61"/>
<dbReference type="InParanoid" id="A0A0C3CL61"/>
<dbReference type="PANTHER" id="PTHR37490:SF3">
    <property type="entry name" value="DUF3431 DOMAIN CONTAINING PROTEIN"/>
    <property type="match status" value="1"/>
</dbReference>
<dbReference type="InterPro" id="IPR021838">
    <property type="entry name" value="DUF3431"/>
</dbReference>
<proteinExistence type="predicted"/>
<organism evidence="1 2">
    <name type="scientific">Oidiodendron maius (strain Zn)</name>
    <dbReference type="NCBI Taxonomy" id="913774"/>
    <lineage>
        <taxon>Eukaryota</taxon>
        <taxon>Fungi</taxon>
        <taxon>Dikarya</taxon>
        <taxon>Ascomycota</taxon>
        <taxon>Pezizomycotina</taxon>
        <taxon>Leotiomycetes</taxon>
        <taxon>Leotiomycetes incertae sedis</taxon>
        <taxon>Myxotrichaceae</taxon>
        <taxon>Oidiodendron</taxon>
    </lineage>
</organism>
<accession>A0A0C3CL61</accession>
<evidence type="ECO:0000313" key="2">
    <source>
        <dbReference type="Proteomes" id="UP000054321"/>
    </source>
</evidence>
<evidence type="ECO:0000313" key="1">
    <source>
        <dbReference type="EMBL" id="KIM99708.1"/>
    </source>
</evidence>
<dbReference type="PANTHER" id="PTHR37490">
    <property type="entry name" value="EXPRESSED PROTEIN"/>
    <property type="match status" value="1"/>
</dbReference>
<keyword evidence="2" id="KW-1185">Reference proteome</keyword>
<reference evidence="2" key="2">
    <citation type="submission" date="2015-01" db="EMBL/GenBank/DDBJ databases">
        <title>Evolutionary Origins and Diversification of the Mycorrhizal Mutualists.</title>
        <authorList>
            <consortium name="DOE Joint Genome Institute"/>
            <consortium name="Mycorrhizal Genomics Consortium"/>
            <person name="Kohler A."/>
            <person name="Kuo A."/>
            <person name="Nagy L.G."/>
            <person name="Floudas D."/>
            <person name="Copeland A."/>
            <person name="Barry K.W."/>
            <person name="Cichocki N."/>
            <person name="Veneault-Fourrey C."/>
            <person name="LaButti K."/>
            <person name="Lindquist E.A."/>
            <person name="Lipzen A."/>
            <person name="Lundell T."/>
            <person name="Morin E."/>
            <person name="Murat C."/>
            <person name="Riley R."/>
            <person name="Ohm R."/>
            <person name="Sun H."/>
            <person name="Tunlid A."/>
            <person name="Henrissat B."/>
            <person name="Grigoriev I.V."/>
            <person name="Hibbett D.S."/>
            <person name="Martin F."/>
        </authorList>
    </citation>
    <scope>NUCLEOTIDE SEQUENCE [LARGE SCALE GENOMIC DNA]</scope>
    <source>
        <strain evidence="2">Zn</strain>
    </source>
</reference>
<dbReference type="Proteomes" id="UP000054321">
    <property type="component" value="Unassembled WGS sequence"/>
</dbReference>
<sequence length="291" mass="32380">MWRKTRRAVAHLSVFGFILSLLLFLNRPQSNKPFAWTTIRYKSHASTALEARGICPGLVRTSKPALVVSRVAADGDLTWLNALADLYHLYLYTADVPPDTKSKLLQVPANRGHEAMGYLTFLIDNYENIPKSGVVFVHGSWLAWHNDEPSYDNAALLVMLNVPAALAPWGYHNLRCDLECQHTSLMSILQPWDARVASDNALSGALAVLFGGDDSTETSGQLQLGRTEVLRSQCEEFAALRHWLLDGIVHGSSHKNAAPPDDAVAGRILSYIWHILFLKEPNRIVWWTSGV</sequence>